<feature type="chain" id="PRO_5044654850" evidence="5">
    <location>
        <begin position="20"/>
        <end position="524"/>
    </location>
</feature>
<dbReference type="SUPFAM" id="SSF53756">
    <property type="entry name" value="UDP-Glycosyltransferase/glycogen phosphorylase"/>
    <property type="match status" value="1"/>
</dbReference>
<sequence length="524" mass="58323">MPTLTLLTLLLASLAPAAPLNVLLASTTSSPSHYIWTNALATGLLDRGHHVTEFVIRPAAVKHANRTSFVIEAPTYTEDHDVDLEVSNQQSIWEEIPFLYTFSTESTRVAFESKGFADLVRHLQEKKPKFDLLVIDYALQETVIGLNALIGRVPVVAFSPYNMPEDVLQLMGSPFVPSMLPYAGVGADGGVPMTFRERADNLFKWVVFKTYVHFVARPRVNGEIAKWFPGAPTLEELERDVAVSLVNTSPALHGGMPVVPGVVEVGGLQARPAKPLPKDLLDWVSEKNAPHGFIFMSFGTNVMSSMLRKDRRDAILRAFGRLKQRVLWKYETDDILDKLPPNVKVAKWLPQNDLLGHPNIRCFVSHNGGLSTQEASYHGVPIVGVPFFADQIGYAQKTEKIGIGRRVQYQAITEDSFYEAVADVVNNPKYRGNMKKVQQALRDQKETPLERAVWWIEYAARTRGAPNLRSPGLRLRWYELYMLDVLGAALLVTLVALWLLGRVVTACTGLLSSSALKRVKAKSQ</sequence>
<keyword evidence="4" id="KW-0812">Transmembrane</keyword>
<evidence type="ECO:0000313" key="6">
    <source>
        <dbReference type="Proteomes" id="UP000515158"/>
    </source>
</evidence>
<name>A0A6P8Z075_THRPL</name>
<evidence type="ECO:0000256" key="2">
    <source>
        <dbReference type="ARBA" id="ARBA00022676"/>
    </source>
</evidence>
<feature type="signal peptide" evidence="5">
    <location>
        <begin position="1"/>
        <end position="19"/>
    </location>
</feature>
<evidence type="ECO:0000256" key="5">
    <source>
        <dbReference type="SAM" id="SignalP"/>
    </source>
</evidence>
<dbReference type="KEGG" id="tpal:117646271"/>
<evidence type="ECO:0000256" key="1">
    <source>
        <dbReference type="ARBA" id="ARBA00009995"/>
    </source>
</evidence>
<evidence type="ECO:0000256" key="3">
    <source>
        <dbReference type="ARBA" id="ARBA00022679"/>
    </source>
</evidence>
<proteinExistence type="inferred from homology"/>
<keyword evidence="3" id="KW-0808">Transferase</keyword>
<keyword evidence="2" id="KW-0328">Glycosyltransferase</keyword>
<evidence type="ECO:0000313" key="7">
    <source>
        <dbReference type="RefSeq" id="XP_034243006.1"/>
    </source>
</evidence>
<dbReference type="Proteomes" id="UP000515158">
    <property type="component" value="Unplaced"/>
</dbReference>
<evidence type="ECO:0000256" key="4">
    <source>
        <dbReference type="SAM" id="Phobius"/>
    </source>
</evidence>
<keyword evidence="5" id="KW-0732">Signal</keyword>
<accession>A0A6P8Z075</accession>
<dbReference type="AlphaFoldDB" id="A0A6P8Z075"/>
<dbReference type="OrthoDB" id="5835829at2759"/>
<dbReference type="FunFam" id="3.40.50.2000:FF:000021">
    <property type="entry name" value="UDP-glucuronosyltransferase"/>
    <property type="match status" value="1"/>
</dbReference>
<dbReference type="GO" id="GO:0008194">
    <property type="term" value="F:UDP-glycosyltransferase activity"/>
    <property type="evidence" value="ECO:0007669"/>
    <property type="project" value="InterPro"/>
</dbReference>
<dbReference type="Pfam" id="PF00201">
    <property type="entry name" value="UDPGT"/>
    <property type="match status" value="1"/>
</dbReference>
<dbReference type="PANTHER" id="PTHR48043">
    <property type="entry name" value="EG:EG0003.4 PROTEIN-RELATED"/>
    <property type="match status" value="1"/>
</dbReference>
<comment type="similarity">
    <text evidence="1">Belongs to the UDP-glycosyltransferase family.</text>
</comment>
<dbReference type="Gene3D" id="3.40.50.2000">
    <property type="entry name" value="Glycogen Phosphorylase B"/>
    <property type="match status" value="1"/>
</dbReference>
<keyword evidence="6" id="KW-1185">Reference proteome</keyword>
<gene>
    <name evidence="7 8" type="primary">LOC117646271</name>
</gene>
<dbReference type="InterPro" id="IPR002213">
    <property type="entry name" value="UDP_glucos_trans"/>
</dbReference>
<keyword evidence="4" id="KW-0472">Membrane</keyword>
<feature type="transmembrane region" description="Helical" evidence="4">
    <location>
        <begin position="480"/>
        <end position="500"/>
    </location>
</feature>
<protein>
    <submittedName>
        <fullName evidence="7 8">2-hydroxyacylsphingosine 1-beta-galactosyltransferase-like</fullName>
    </submittedName>
</protein>
<dbReference type="PANTHER" id="PTHR48043:SF159">
    <property type="entry name" value="EG:EG0003.4 PROTEIN-RELATED"/>
    <property type="match status" value="1"/>
</dbReference>
<dbReference type="GeneID" id="117646271"/>
<organism evidence="7">
    <name type="scientific">Thrips palmi</name>
    <name type="common">Melon thrips</name>
    <dbReference type="NCBI Taxonomy" id="161013"/>
    <lineage>
        <taxon>Eukaryota</taxon>
        <taxon>Metazoa</taxon>
        <taxon>Ecdysozoa</taxon>
        <taxon>Arthropoda</taxon>
        <taxon>Hexapoda</taxon>
        <taxon>Insecta</taxon>
        <taxon>Pterygota</taxon>
        <taxon>Neoptera</taxon>
        <taxon>Paraneoptera</taxon>
        <taxon>Thysanoptera</taxon>
        <taxon>Terebrantia</taxon>
        <taxon>Thripoidea</taxon>
        <taxon>Thripidae</taxon>
        <taxon>Thrips</taxon>
    </lineage>
</organism>
<reference evidence="7 8" key="1">
    <citation type="submission" date="2025-04" db="UniProtKB">
        <authorList>
            <consortium name="RefSeq"/>
        </authorList>
    </citation>
    <scope>IDENTIFICATION</scope>
    <source>
        <tissue evidence="7 8">Total insect</tissue>
    </source>
</reference>
<evidence type="ECO:0000313" key="8">
    <source>
        <dbReference type="RefSeq" id="XP_034243014.1"/>
    </source>
</evidence>
<dbReference type="RefSeq" id="XP_034243014.1">
    <property type="nucleotide sequence ID" value="XM_034387123.1"/>
</dbReference>
<dbReference type="InterPro" id="IPR050271">
    <property type="entry name" value="UDP-glycosyltransferase"/>
</dbReference>
<keyword evidence="4" id="KW-1133">Transmembrane helix</keyword>
<dbReference type="CDD" id="cd03784">
    <property type="entry name" value="GT1_Gtf-like"/>
    <property type="match status" value="1"/>
</dbReference>
<dbReference type="RefSeq" id="XP_034243006.1">
    <property type="nucleotide sequence ID" value="XM_034387115.1"/>
</dbReference>